<dbReference type="Gene3D" id="3.40.50.200">
    <property type="entry name" value="Peptidase S8/S53 domain"/>
    <property type="match status" value="1"/>
</dbReference>
<name>A0AAV9T9P0_9PEZI</name>
<dbReference type="AlphaFoldDB" id="A0AAV9T9P0"/>
<dbReference type="GO" id="GO:0004252">
    <property type="term" value="F:serine-type endopeptidase activity"/>
    <property type="evidence" value="ECO:0007669"/>
    <property type="project" value="InterPro"/>
</dbReference>
<gene>
    <name evidence="2" type="ORF">QIS74_06663</name>
</gene>
<organism evidence="2 3">
    <name type="scientific">Colletotrichum tabaci</name>
    <dbReference type="NCBI Taxonomy" id="1209068"/>
    <lineage>
        <taxon>Eukaryota</taxon>
        <taxon>Fungi</taxon>
        <taxon>Dikarya</taxon>
        <taxon>Ascomycota</taxon>
        <taxon>Pezizomycotina</taxon>
        <taxon>Sordariomycetes</taxon>
        <taxon>Hypocreomycetidae</taxon>
        <taxon>Glomerellales</taxon>
        <taxon>Glomerellaceae</taxon>
        <taxon>Colletotrichum</taxon>
        <taxon>Colletotrichum destructivum species complex</taxon>
    </lineage>
</organism>
<dbReference type="SUPFAM" id="SSF52743">
    <property type="entry name" value="Subtilisin-like"/>
    <property type="match status" value="1"/>
</dbReference>
<keyword evidence="3" id="KW-1185">Reference proteome</keyword>
<dbReference type="Proteomes" id="UP001327957">
    <property type="component" value="Unassembled WGS sequence"/>
</dbReference>
<feature type="compositionally biased region" description="Low complexity" evidence="1">
    <location>
        <begin position="288"/>
        <end position="302"/>
    </location>
</feature>
<evidence type="ECO:0000313" key="3">
    <source>
        <dbReference type="Proteomes" id="UP001327957"/>
    </source>
</evidence>
<dbReference type="EMBL" id="JASAOK010000039">
    <property type="protein sequence ID" value="KAK6216549.1"/>
    <property type="molecule type" value="Genomic_DNA"/>
</dbReference>
<evidence type="ECO:0000256" key="1">
    <source>
        <dbReference type="SAM" id="MobiDB-lite"/>
    </source>
</evidence>
<evidence type="ECO:0008006" key="4">
    <source>
        <dbReference type="Google" id="ProtNLM"/>
    </source>
</evidence>
<sequence>MDGMLEKIPDLFESGTDLASYIIQTARKVFLIASCHCYTDARELKVSMLRFQEHGFDDSHLPIPFPKIGDEATVPAFRPFQSRAETLTFYNSQWYLLAPVFEDGLFKYRFENDHVMPFTSVREAPRQRASGRRVYRVHIHPAHRPSSWRTAENSDVSLALEEFDSELLASGSWEEQSDAALIIRGDNHPHIVQTFACISIGQRKLILREWADGGSLDEYWQRSSPERSPQFVGSSVPKEKKGLGKILSRAKTVFKRGDGSSKRMSTQSTAIHQPPAQNVTPSQSTGLATTQPPAAAAAVATKETPKEPSKNEATQSKYEDSLFALESTLSLQSIRYRLERILGSRERDSNYYFTGQDRREVLGCRTSLQRNEDRRRPGKQLSGHAQYLAPSWREADATSVDTFMKMFEYGFLRRSRNLRQRIEYWPAVSHNPGKIKIAVLDSGVDPDHLTDPSKNIVDHGTQPTRILLQMAPAAEFYIAKIMDGETIRQEDLWRVAEAVDWAVTKWNVDIIYMPFSKEVGNPVRHLPAMAPNSSPPPTYHVVPRFDIAANGGALELGTVVEDLLTLRPLNRESVIPIRAGLRYPAVTHNGFAESRSRLREGHGGIWARALVFQGAGVSADASAQQQEQSTVACDALVTSYFDPDADYVARTLASRGVDRYFSASGFENDVFLVTGLKVAKKLRYNAAAGSTRAVDAEASAVVQPNAGAAVGVGAGGAAADEHSVEFETDDVVVGFRVSRYAYVPASRNPFVRKKKKLVGTDYLENARMHGEGGREEVGVEAPRATYERVPIEEEEEAAQKEAKTSGGLNELWVIPAELRGSSVPGVV</sequence>
<accession>A0AAV9T9P0</accession>
<proteinExistence type="predicted"/>
<protein>
    <recommendedName>
        <fullName evidence="4">Peptidase S8/S53 domain-containing protein</fullName>
    </recommendedName>
</protein>
<dbReference type="GO" id="GO:0006508">
    <property type="term" value="P:proteolysis"/>
    <property type="evidence" value="ECO:0007669"/>
    <property type="project" value="InterPro"/>
</dbReference>
<reference evidence="2 3" key="1">
    <citation type="submission" date="2023-04" db="EMBL/GenBank/DDBJ databases">
        <title>Colletotrichum tabacum stain YC1 causing leaf anthracnose on Nicotiana tabacum(L.) cv.</title>
        <authorList>
            <person name="Ji Z."/>
            <person name="Wang M."/>
            <person name="Zhang J."/>
            <person name="Wang N."/>
            <person name="Zhou Z."/>
        </authorList>
    </citation>
    <scope>NUCLEOTIDE SEQUENCE [LARGE SCALE GENOMIC DNA]</scope>
    <source>
        <strain evidence="2 3">YC1</strain>
    </source>
</reference>
<comment type="caution">
    <text evidence="2">The sequence shown here is derived from an EMBL/GenBank/DDBJ whole genome shotgun (WGS) entry which is preliminary data.</text>
</comment>
<feature type="compositionally biased region" description="Polar residues" evidence="1">
    <location>
        <begin position="262"/>
        <end position="287"/>
    </location>
</feature>
<evidence type="ECO:0000313" key="2">
    <source>
        <dbReference type="EMBL" id="KAK6216549.1"/>
    </source>
</evidence>
<feature type="region of interest" description="Disordered" evidence="1">
    <location>
        <begin position="255"/>
        <end position="315"/>
    </location>
</feature>
<dbReference type="InterPro" id="IPR036852">
    <property type="entry name" value="Peptidase_S8/S53_dom_sf"/>
</dbReference>